<dbReference type="HOGENOM" id="CLU_080995_1_1_10"/>
<accession>Q8KBC6</accession>
<proteinExistence type="predicted"/>
<dbReference type="PATRIC" id="fig|194439.7.peg.1692"/>
<dbReference type="Pfam" id="PF13645">
    <property type="entry name" value="YkuD_2"/>
    <property type="match status" value="1"/>
</dbReference>
<dbReference type="EMBL" id="AE006470">
    <property type="protein sequence ID" value="AAM73082.1"/>
    <property type="molecule type" value="Genomic_DNA"/>
</dbReference>
<dbReference type="AlphaFoldDB" id="Q8KBC6"/>
<dbReference type="STRING" id="194439.CT1863"/>
<name>Q8KBC6_CHLTE</name>
<sequence>MSLAINSIEQNSDIDPQALRLALQGYFNLKRQGLIRREGLITLIDFDKPSDCKRLFIIDINSGTVIQTALVAHGRGSGDIMATSFSNQPGSNKSSLGFYLTENTYIGNNGYSLVLKGLDQGINDKAEQRGIVIHGADYVSEEYIRQKGRLGRSLGCPALSMDQCREVIDLIKDGTCLFIYHQGEDYASRSVVLNPKLALGSGKSKNPA</sequence>
<dbReference type="EnsemblBacteria" id="AAM73082">
    <property type="protein sequence ID" value="AAM73082"/>
    <property type="gene ID" value="CT1863"/>
</dbReference>
<dbReference type="PANTHER" id="PTHR38477">
    <property type="entry name" value="HYPOTHETICAL EXPORTED PROTEIN"/>
    <property type="match status" value="1"/>
</dbReference>
<evidence type="ECO:0008006" key="3">
    <source>
        <dbReference type="Google" id="ProtNLM"/>
    </source>
</evidence>
<dbReference type="PANTHER" id="PTHR38477:SF1">
    <property type="entry name" value="MUREIN L,D-TRANSPEPTIDASE CATALYTIC DOMAIN FAMILY PROTEIN"/>
    <property type="match status" value="1"/>
</dbReference>
<dbReference type="KEGG" id="cte:CT1863"/>
<evidence type="ECO:0000313" key="1">
    <source>
        <dbReference type="EMBL" id="AAM73082.1"/>
    </source>
</evidence>
<protein>
    <recommendedName>
        <fullName evidence="3">YkuD domain-containing protein</fullName>
    </recommendedName>
</protein>
<keyword evidence="2" id="KW-1185">Reference proteome</keyword>
<dbReference type="Proteomes" id="UP000001007">
    <property type="component" value="Chromosome"/>
</dbReference>
<reference evidence="1 2" key="1">
    <citation type="journal article" date="2002" name="Proc. Natl. Acad. Sci. U.S.A.">
        <title>The complete genome sequence of Chlorobium tepidum TLS, a photosynthetic, anaerobic, green-sulfur bacterium.</title>
        <authorList>
            <person name="Eisen J.A."/>
            <person name="Nelson K.E."/>
            <person name="Paulsen I.T."/>
            <person name="Heidelberg J.F."/>
            <person name="Wu M."/>
            <person name="Dodson R.J."/>
            <person name="Deboy R."/>
            <person name="Gwinn M.L."/>
            <person name="Nelson W.C."/>
            <person name="Haft D.H."/>
            <person name="Hickey E.K."/>
            <person name="Peterson J.D."/>
            <person name="Durkin A.S."/>
            <person name="Kolonay J.L."/>
            <person name="Yang F."/>
            <person name="Holt I."/>
            <person name="Umayam L.A."/>
            <person name="Mason T."/>
            <person name="Brenner M."/>
            <person name="Shea T.P."/>
            <person name="Parksey D."/>
            <person name="Nierman W.C."/>
            <person name="Feldblyum T.V."/>
            <person name="Hansen C.L."/>
            <person name="Craven M.B."/>
            <person name="Radune D."/>
            <person name="Vamathevan J."/>
            <person name="Khouri H."/>
            <person name="White O."/>
            <person name="Gruber T.M."/>
            <person name="Ketchum K.A."/>
            <person name="Venter J.C."/>
            <person name="Tettelin H."/>
            <person name="Bryant D.A."/>
            <person name="Fraser C.M."/>
        </authorList>
    </citation>
    <scope>NUCLEOTIDE SEQUENCE [LARGE SCALE GENOMIC DNA]</scope>
    <source>
        <strain evidence="2">ATCC 49652 / DSM 12025 / NBRC 103806 / TLS</strain>
    </source>
</reference>
<evidence type="ECO:0000313" key="2">
    <source>
        <dbReference type="Proteomes" id="UP000001007"/>
    </source>
</evidence>
<organism evidence="1 2">
    <name type="scientific">Chlorobaculum tepidum (strain ATCC 49652 / DSM 12025 / NBRC 103806 / TLS)</name>
    <name type="common">Chlorobium tepidum</name>
    <dbReference type="NCBI Taxonomy" id="194439"/>
    <lineage>
        <taxon>Bacteria</taxon>
        <taxon>Pseudomonadati</taxon>
        <taxon>Chlorobiota</taxon>
        <taxon>Chlorobiia</taxon>
        <taxon>Chlorobiales</taxon>
        <taxon>Chlorobiaceae</taxon>
        <taxon>Chlorobaculum</taxon>
    </lineage>
</organism>
<gene>
    <name evidence="1" type="ordered locus">CT1863</name>
</gene>
<dbReference type="eggNOG" id="COG1376">
    <property type="taxonomic scope" value="Bacteria"/>
</dbReference>
<dbReference type="InterPro" id="IPR032676">
    <property type="entry name" value="YkuD_2"/>
</dbReference>
<dbReference type="OrthoDB" id="9815195at2"/>